<proteinExistence type="predicted"/>
<dbReference type="PANTHER" id="PTHR39337:SF1">
    <property type="entry name" value="BLR5642 PROTEIN"/>
    <property type="match status" value="1"/>
</dbReference>
<sequence length="267" mass="31366">MERRKLYTLGYTLFQNGAVIDIEKMFKTLKEFNVTHLIDVRSMPYSKQYPQCNADNLKAASKHFSISYGHMPELGAKASPMQDVFSKASDIFFEDIFPIPKSNRPEDAELLDYEEIVDFQKFRKDEYFADGIKRIETAYDNNYTLALICSEKKPIDCHRYFLVSKTVEQKYGEWLDVEHIIQNKSAKIDTVSNANLNNQLSEIIFNKSEIKKLDILNSTIFEPAKIENYFGNNQQEKVNDFSDRYWNLMHGWKKAKNTNYNNFENYD</sequence>
<dbReference type="EMBL" id="FQZE01000004">
    <property type="protein sequence ID" value="SHI61507.1"/>
    <property type="molecule type" value="Genomic_DNA"/>
</dbReference>
<reference evidence="1 2" key="1">
    <citation type="submission" date="2016-11" db="EMBL/GenBank/DDBJ databases">
        <authorList>
            <person name="Jaros S."/>
            <person name="Januszkiewicz K."/>
            <person name="Wedrychowicz H."/>
        </authorList>
    </citation>
    <scope>NUCLEOTIDE SEQUENCE [LARGE SCALE GENOMIC DNA]</scope>
    <source>
        <strain evidence="1 2">DSM 27063</strain>
    </source>
</reference>
<dbReference type="PANTHER" id="PTHR39337">
    <property type="entry name" value="BLR5642 PROTEIN"/>
    <property type="match status" value="1"/>
</dbReference>
<organism evidence="1 2">
    <name type="scientific">Tangfeifania diversioriginum</name>
    <dbReference type="NCBI Taxonomy" id="1168035"/>
    <lineage>
        <taxon>Bacteria</taxon>
        <taxon>Pseudomonadati</taxon>
        <taxon>Bacteroidota</taxon>
        <taxon>Bacteroidia</taxon>
        <taxon>Marinilabiliales</taxon>
        <taxon>Prolixibacteraceae</taxon>
        <taxon>Tangfeifania</taxon>
    </lineage>
</organism>
<protein>
    <recommendedName>
        <fullName evidence="3">DUF488 domain-containing protein</fullName>
    </recommendedName>
</protein>
<dbReference type="AlphaFoldDB" id="A0A1M6CKI2"/>
<keyword evidence="2" id="KW-1185">Reference proteome</keyword>
<dbReference type="STRING" id="1168035.SAMN05444280_1048"/>
<gene>
    <name evidence="1" type="ORF">SAMN05444280_1048</name>
</gene>
<evidence type="ECO:0000313" key="2">
    <source>
        <dbReference type="Proteomes" id="UP000184050"/>
    </source>
</evidence>
<evidence type="ECO:0000313" key="1">
    <source>
        <dbReference type="EMBL" id="SHI61507.1"/>
    </source>
</evidence>
<dbReference type="InterPro" id="IPR007438">
    <property type="entry name" value="DUF488"/>
</dbReference>
<dbReference type="Proteomes" id="UP000184050">
    <property type="component" value="Unassembled WGS sequence"/>
</dbReference>
<evidence type="ECO:0008006" key="3">
    <source>
        <dbReference type="Google" id="ProtNLM"/>
    </source>
</evidence>
<name>A0A1M6CKI2_9BACT</name>
<dbReference type="OrthoDB" id="9810084at2"/>
<accession>A0A1M6CKI2</accession>
<dbReference type="Pfam" id="PF04343">
    <property type="entry name" value="DUF488"/>
    <property type="match status" value="1"/>
</dbReference>
<dbReference type="RefSeq" id="WP_073165594.1">
    <property type="nucleotide sequence ID" value="NZ_FQZE01000004.1"/>
</dbReference>